<feature type="compositionally biased region" description="Basic residues" evidence="1">
    <location>
        <begin position="23"/>
        <end position="33"/>
    </location>
</feature>
<evidence type="ECO:0000256" key="1">
    <source>
        <dbReference type="SAM" id="MobiDB-lite"/>
    </source>
</evidence>
<sequence>MFLHREKKAITLMTDDRPVKPRLGTKSKGKRKERGRERINGTKPYAGEGGMKKWLARRKKEEEEENEKEGAEAMEDERGEEKKHKEAEAEQMKREEELKVPSPPPVPVFEPRASPEGPLRSSLRVGRTRIGRNHLERPVSRRAKFSAAFEDEDEEMEDPRAAEQKVLEEAAKKVPVFELPAGFTLAKEVSCRVNQLGILLRPCRRPLRMT</sequence>
<feature type="compositionally biased region" description="Basic and acidic residues" evidence="1">
    <location>
        <begin position="79"/>
        <end position="99"/>
    </location>
</feature>
<feature type="region of interest" description="Disordered" evidence="1">
    <location>
        <begin position="1"/>
        <end position="140"/>
    </location>
</feature>
<dbReference type="EMBL" id="WHUW01000046">
    <property type="protein sequence ID" value="KAF8431789.1"/>
    <property type="molecule type" value="Genomic_DNA"/>
</dbReference>
<dbReference type="Proteomes" id="UP001194468">
    <property type="component" value="Unassembled WGS sequence"/>
</dbReference>
<gene>
    <name evidence="2" type="ORF">L210DRAFT_2887169</name>
</gene>
<accession>A0AAD4BIE5</accession>
<name>A0AAD4BIE5_BOLED</name>
<proteinExistence type="predicted"/>
<dbReference type="AlphaFoldDB" id="A0AAD4BIE5"/>
<feature type="compositionally biased region" description="Acidic residues" evidence="1">
    <location>
        <begin position="62"/>
        <end position="78"/>
    </location>
</feature>
<evidence type="ECO:0000313" key="3">
    <source>
        <dbReference type="Proteomes" id="UP001194468"/>
    </source>
</evidence>
<keyword evidence="3" id="KW-1185">Reference proteome</keyword>
<comment type="caution">
    <text evidence="2">The sequence shown here is derived from an EMBL/GenBank/DDBJ whole genome shotgun (WGS) entry which is preliminary data.</text>
</comment>
<evidence type="ECO:0000313" key="2">
    <source>
        <dbReference type="EMBL" id="KAF8431789.1"/>
    </source>
</evidence>
<reference evidence="2" key="1">
    <citation type="submission" date="2019-10" db="EMBL/GenBank/DDBJ databases">
        <authorList>
            <consortium name="DOE Joint Genome Institute"/>
            <person name="Kuo A."/>
            <person name="Miyauchi S."/>
            <person name="Kiss E."/>
            <person name="Drula E."/>
            <person name="Kohler A."/>
            <person name="Sanchez-Garcia M."/>
            <person name="Andreopoulos B."/>
            <person name="Barry K.W."/>
            <person name="Bonito G."/>
            <person name="Buee M."/>
            <person name="Carver A."/>
            <person name="Chen C."/>
            <person name="Cichocki N."/>
            <person name="Clum A."/>
            <person name="Culley D."/>
            <person name="Crous P.W."/>
            <person name="Fauchery L."/>
            <person name="Girlanda M."/>
            <person name="Hayes R."/>
            <person name="Keri Z."/>
            <person name="LaButti K."/>
            <person name="Lipzen A."/>
            <person name="Lombard V."/>
            <person name="Magnuson J."/>
            <person name="Maillard F."/>
            <person name="Morin E."/>
            <person name="Murat C."/>
            <person name="Nolan M."/>
            <person name="Ohm R."/>
            <person name="Pangilinan J."/>
            <person name="Pereira M."/>
            <person name="Perotto S."/>
            <person name="Peter M."/>
            <person name="Riley R."/>
            <person name="Sitrit Y."/>
            <person name="Stielow B."/>
            <person name="Szollosi G."/>
            <person name="Zifcakova L."/>
            <person name="Stursova M."/>
            <person name="Spatafora J.W."/>
            <person name="Tedersoo L."/>
            <person name="Vaario L.-M."/>
            <person name="Yamada A."/>
            <person name="Yan M."/>
            <person name="Wang P."/>
            <person name="Xu J."/>
            <person name="Bruns T."/>
            <person name="Baldrian P."/>
            <person name="Vilgalys R."/>
            <person name="Henrissat B."/>
            <person name="Grigoriev I.V."/>
            <person name="Hibbett D."/>
            <person name="Nagy L.G."/>
            <person name="Martin F.M."/>
        </authorList>
    </citation>
    <scope>NUCLEOTIDE SEQUENCE</scope>
    <source>
        <strain evidence="2">BED1</strain>
    </source>
</reference>
<reference evidence="2" key="2">
    <citation type="journal article" date="2020" name="Nat. Commun.">
        <title>Large-scale genome sequencing of mycorrhizal fungi provides insights into the early evolution of symbiotic traits.</title>
        <authorList>
            <person name="Miyauchi S."/>
            <person name="Kiss E."/>
            <person name="Kuo A."/>
            <person name="Drula E."/>
            <person name="Kohler A."/>
            <person name="Sanchez-Garcia M."/>
            <person name="Morin E."/>
            <person name="Andreopoulos B."/>
            <person name="Barry K.W."/>
            <person name="Bonito G."/>
            <person name="Buee M."/>
            <person name="Carver A."/>
            <person name="Chen C."/>
            <person name="Cichocki N."/>
            <person name="Clum A."/>
            <person name="Culley D."/>
            <person name="Crous P.W."/>
            <person name="Fauchery L."/>
            <person name="Girlanda M."/>
            <person name="Hayes R.D."/>
            <person name="Keri Z."/>
            <person name="LaButti K."/>
            <person name="Lipzen A."/>
            <person name="Lombard V."/>
            <person name="Magnuson J."/>
            <person name="Maillard F."/>
            <person name="Murat C."/>
            <person name="Nolan M."/>
            <person name="Ohm R.A."/>
            <person name="Pangilinan J."/>
            <person name="Pereira M.F."/>
            <person name="Perotto S."/>
            <person name="Peter M."/>
            <person name="Pfister S."/>
            <person name="Riley R."/>
            <person name="Sitrit Y."/>
            <person name="Stielow J.B."/>
            <person name="Szollosi G."/>
            <person name="Zifcakova L."/>
            <person name="Stursova M."/>
            <person name="Spatafora J.W."/>
            <person name="Tedersoo L."/>
            <person name="Vaario L.M."/>
            <person name="Yamada A."/>
            <person name="Yan M."/>
            <person name="Wang P."/>
            <person name="Xu J."/>
            <person name="Bruns T."/>
            <person name="Baldrian P."/>
            <person name="Vilgalys R."/>
            <person name="Dunand C."/>
            <person name="Henrissat B."/>
            <person name="Grigoriev I.V."/>
            <person name="Hibbett D."/>
            <person name="Nagy L.G."/>
            <person name="Martin F.M."/>
        </authorList>
    </citation>
    <scope>NUCLEOTIDE SEQUENCE</scope>
    <source>
        <strain evidence="2">BED1</strain>
    </source>
</reference>
<organism evidence="2 3">
    <name type="scientific">Boletus edulis BED1</name>
    <dbReference type="NCBI Taxonomy" id="1328754"/>
    <lineage>
        <taxon>Eukaryota</taxon>
        <taxon>Fungi</taxon>
        <taxon>Dikarya</taxon>
        <taxon>Basidiomycota</taxon>
        <taxon>Agaricomycotina</taxon>
        <taxon>Agaricomycetes</taxon>
        <taxon>Agaricomycetidae</taxon>
        <taxon>Boletales</taxon>
        <taxon>Boletineae</taxon>
        <taxon>Boletaceae</taxon>
        <taxon>Boletoideae</taxon>
        <taxon>Boletus</taxon>
    </lineage>
</organism>
<protein>
    <submittedName>
        <fullName evidence="2">Uncharacterized protein</fullName>
    </submittedName>
</protein>